<comment type="caution">
    <text evidence="1">The sequence shown here is derived from an EMBL/GenBank/DDBJ whole genome shotgun (WGS) entry which is preliminary data.</text>
</comment>
<keyword evidence="2" id="KW-1185">Reference proteome</keyword>
<proteinExistence type="predicted"/>
<sequence>MLPRPRRSAVAALTFHSPVWQRSKKTPERFKAWAERPSCTCKCVALRRTGGRGRVLDLYTSD</sequence>
<dbReference type="AlphaFoldDB" id="A0A5B7EYX5"/>
<evidence type="ECO:0000313" key="1">
    <source>
        <dbReference type="EMBL" id="MPC38635.1"/>
    </source>
</evidence>
<reference evidence="1 2" key="1">
    <citation type="submission" date="2019-05" db="EMBL/GenBank/DDBJ databases">
        <title>Another draft genome of Portunus trituberculatus and its Hox gene families provides insights of decapod evolution.</title>
        <authorList>
            <person name="Jeong J.-H."/>
            <person name="Song I."/>
            <person name="Kim S."/>
            <person name="Choi T."/>
            <person name="Kim D."/>
            <person name="Ryu S."/>
            <person name="Kim W."/>
        </authorList>
    </citation>
    <scope>NUCLEOTIDE SEQUENCE [LARGE SCALE GENOMIC DNA]</scope>
    <source>
        <tissue evidence="1">Muscle</tissue>
    </source>
</reference>
<gene>
    <name evidence="1" type="ORF">E2C01_032146</name>
</gene>
<accession>A0A5B7EYX5</accession>
<dbReference type="EMBL" id="VSRR010004125">
    <property type="protein sequence ID" value="MPC38635.1"/>
    <property type="molecule type" value="Genomic_DNA"/>
</dbReference>
<organism evidence="1 2">
    <name type="scientific">Portunus trituberculatus</name>
    <name type="common">Swimming crab</name>
    <name type="synonym">Neptunus trituberculatus</name>
    <dbReference type="NCBI Taxonomy" id="210409"/>
    <lineage>
        <taxon>Eukaryota</taxon>
        <taxon>Metazoa</taxon>
        <taxon>Ecdysozoa</taxon>
        <taxon>Arthropoda</taxon>
        <taxon>Crustacea</taxon>
        <taxon>Multicrustacea</taxon>
        <taxon>Malacostraca</taxon>
        <taxon>Eumalacostraca</taxon>
        <taxon>Eucarida</taxon>
        <taxon>Decapoda</taxon>
        <taxon>Pleocyemata</taxon>
        <taxon>Brachyura</taxon>
        <taxon>Eubrachyura</taxon>
        <taxon>Portunoidea</taxon>
        <taxon>Portunidae</taxon>
        <taxon>Portuninae</taxon>
        <taxon>Portunus</taxon>
    </lineage>
</organism>
<evidence type="ECO:0000313" key="2">
    <source>
        <dbReference type="Proteomes" id="UP000324222"/>
    </source>
</evidence>
<dbReference type="Proteomes" id="UP000324222">
    <property type="component" value="Unassembled WGS sequence"/>
</dbReference>
<protein>
    <submittedName>
        <fullName evidence="1">Uncharacterized protein</fullName>
    </submittedName>
</protein>
<name>A0A5B7EYX5_PORTR</name>